<feature type="non-terminal residue" evidence="3">
    <location>
        <position position="1"/>
    </location>
</feature>
<feature type="signal peptide" evidence="2">
    <location>
        <begin position="1"/>
        <end position="18"/>
    </location>
</feature>
<reference evidence="3" key="1">
    <citation type="submission" date="2021-02" db="EMBL/GenBank/DDBJ databases">
        <authorList>
            <person name="Nowell W R."/>
        </authorList>
    </citation>
    <scope>NUCLEOTIDE SEQUENCE</scope>
</reference>
<feature type="transmembrane region" description="Helical" evidence="1">
    <location>
        <begin position="84"/>
        <end position="103"/>
    </location>
</feature>
<keyword evidence="1" id="KW-0472">Membrane</keyword>
<keyword evidence="1" id="KW-1133">Transmembrane helix</keyword>
<proteinExistence type="predicted"/>
<evidence type="ECO:0000313" key="3">
    <source>
        <dbReference type="EMBL" id="CAF1584585.1"/>
    </source>
</evidence>
<dbReference type="Proteomes" id="UP000663828">
    <property type="component" value="Unassembled WGS sequence"/>
</dbReference>
<accession>A0A815ZH76</accession>
<sequence length="355" mass="42103">VIFLLMLPFTILIHNTNALPLSSTDSIPLTSFLDEPFRKPQQSSFNQNARLLSLLSNIFLWIIFLSTVTVLQIGKHQLSTTVKLIYGLTMLLVILMCYVFILFESKGCTEQLLLKKRLQVDIIKRELGLMQKQPKLMTYLTVTATNYYNIVRRKYIDHQLYDRSLWLRIQSSFYQESRLIETPFLTRQYYINIPDFLITENHLCQILFVFNLSIIGRDARIVHDDIKQEFQRLENKLFSPNNEHRIDSNQLNKFARVQQHIHFHFNDPKQHDLLVGQRRTCLTYENKMKIYYRWFLTENSFWIMTCIGLSWLFRAIFACLITRVTVPIYIEIEGAMPLQSSIVNYENDPKRSNKI</sequence>
<keyword evidence="4" id="KW-1185">Reference proteome</keyword>
<protein>
    <submittedName>
        <fullName evidence="3">Uncharacterized protein</fullName>
    </submittedName>
</protein>
<evidence type="ECO:0000313" key="4">
    <source>
        <dbReference type="Proteomes" id="UP000663828"/>
    </source>
</evidence>
<dbReference type="EMBL" id="CAJNOR010006067">
    <property type="protein sequence ID" value="CAF1584585.1"/>
    <property type="molecule type" value="Genomic_DNA"/>
</dbReference>
<evidence type="ECO:0000256" key="2">
    <source>
        <dbReference type="SAM" id="SignalP"/>
    </source>
</evidence>
<keyword evidence="2" id="KW-0732">Signal</keyword>
<feature type="chain" id="PRO_5032369872" evidence="2">
    <location>
        <begin position="19"/>
        <end position="355"/>
    </location>
</feature>
<dbReference type="AlphaFoldDB" id="A0A815ZH76"/>
<name>A0A815ZH76_ADIRI</name>
<gene>
    <name evidence="3" type="ORF">XAT740_LOCUS45885</name>
</gene>
<comment type="caution">
    <text evidence="3">The sequence shown here is derived from an EMBL/GenBank/DDBJ whole genome shotgun (WGS) entry which is preliminary data.</text>
</comment>
<feature type="transmembrane region" description="Helical" evidence="1">
    <location>
        <begin position="301"/>
        <end position="321"/>
    </location>
</feature>
<organism evidence="3 4">
    <name type="scientific">Adineta ricciae</name>
    <name type="common">Rotifer</name>
    <dbReference type="NCBI Taxonomy" id="249248"/>
    <lineage>
        <taxon>Eukaryota</taxon>
        <taxon>Metazoa</taxon>
        <taxon>Spiralia</taxon>
        <taxon>Gnathifera</taxon>
        <taxon>Rotifera</taxon>
        <taxon>Eurotatoria</taxon>
        <taxon>Bdelloidea</taxon>
        <taxon>Adinetida</taxon>
        <taxon>Adinetidae</taxon>
        <taxon>Adineta</taxon>
    </lineage>
</organism>
<feature type="transmembrane region" description="Helical" evidence="1">
    <location>
        <begin position="51"/>
        <end position="72"/>
    </location>
</feature>
<keyword evidence="1" id="KW-0812">Transmembrane</keyword>
<evidence type="ECO:0000256" key="1">
    <source>
        <dbReference type="SAM" id="Phobius"/>
    </source>
</evidence>